<evidence type="ECO:0000313" key="3">
    <source>
        <dbReference type="Proteomes" id="UP001597042"/>
    </source>
</evidence>
<evidence type="ECO:0000313" key="2">
    <source>
        <dbReference type="EMBL" id="MFD0781063.1"/>
    </source>
</evidence>
<sequence length="301" mass="30815">MNRRAIVLTAIIAVVVIAGGALTWWALSRPPSARDAAETYLTGLADGDVAAIAPVLPADADRDALESMFAEATGYLSDPTFDVVDGEGSAAVTAEAIFDGERVMFGFTVEDSTGSWLVAEDALGGLDVQTRRGDSAAVGGVVQPIDATIRVLPAVYTVAAAPTGILDDAAIVAAPPGTPVAVALEPSLTDAATALAQEQIDLYAAECASATDAVPPSCGIRIPWEADLATLDSVAFRIEATPAVELTADAETFAATGGAVVATVTGTTRGGDTASFTYQTDQWSIRGHVRFTGDEMRLLVG</sequence>
<keyword evidence="1" id="KW-1133">Transmembrane helix</keyword>
<dbReference type="EMBL" id="JBHTIM010000001">
    <property type="protein sequence ID" value="MFD0781063.1"/>
    <property type="molecule type" value="Genomic_DNA"/>
</dbReference>
<organism evidence="2 3">
    <name type="scientific">Microbacterium koreense</name>
    <dbReference type="NCBI Taxonomy" id="323761"/>
    <lineage>
        <taxon>Bacteria</taxon>
        <taxon>Bacillati</taxon>
        <taxon>Actinomycetota</taxon>
        <taxon>Actinomycetes</taxon>
        <taxon>Micrococcales</taxon>
        <taxon>Microbacteriaceae</taxon>
        <taxon>Microbacterium</taxon>
    </lineage>
</organism>
<reference evidence="3" key="1">
    <citation type="journal article" date="2019" name="Int. J. Syst. Evol. Microbiol.">
        <title>The Global Catalogue of Microorganisms (GCM) 10K type strain sequencing project: providing services to taxonomists for standard genome sequencing and annotation.</title>
        <authorList>
            <consortium name="The Broad Institute Genomics Platform"/>
            <consortium name="The Broad Institute Genome Sequencing Center for Infectious Disease"/>
            <person name="Wu L."/>
            <person name="Ma J."/>
        </authorList>
    </citation>
    <scope>NUCLEOTIDE SEQUENCE [LARGE SCALE GENOMIC DNA]</scope>
    <source>
        <strain evidence="3">CCUG 50754</strain>
    </source>
</reference>
<evidence type="ECO:0000256" key="1">
    <source>
        <dbReference type="SAM" id="Phobius"/>
    </source>
</evidence>
<proteinExistence type="predicted"/>
<accession>A0ABW2ZRI8</accession>
<keyword evidence="1" id="KW-0472">Membrane</keyword>
<evidence type="ECO:0008006" key="4">
    <source>
        <dbReference type="Google" id="ProtNLM"/>
    </source>
</evidence>
<keyword evidence="1" id="KW-0812">Transmembrane</keyword>
<dbReference type="RefSeq" id="WP_378750295.1">
    <property type="nucleotide sequence ID" value="NZ_JBHSSV010000002.1"/>
</dbReference>
<name>A0ABW2ZRI8_9MICO</name>
<protein>
    <recommendedName>
        <fullName evidence="4">DUF4878 domain-containing protein</fullName>
    </recommendedName>
</protein>
<gene>
    <name evidence="2" type="ORF">ACFQZV_07090</name>
</gene>
<keyword evidence="3" id="KW-1185">Reference proteome</keyword>
<comment type="caution">
    <text evidence="2">The sequence shown here is derived from an EMBL/GenBank/DDBJ whole genome shotgun (WGS) entry which is preliminary data.</text>
</comment>
<feature type="transmembrane region" description="Helical" evidence="1">
    <location>
        <begin position="7"/>
        <end position="27"/>
    </location>
</feature>
<dbReference type="Proteomes" id="UP001597042">
    <property type="component" value="Unassembled WGS sequence"/>
</dbReference>